<evidence type="ECO:0000313" key="9">
    <source>
        <dbReference type="Proteomes" id="UP000694546"/>
    </source>
</evidence>
<name>A0A8C5B123_GADMO</name>
<dbReference type="GO" id="GO:0071222">
    <property type="term" value="P:cellular response to lipopolysaccharide"/>
    <property type="evidence" value="ECO:0007669"/>
    <property type="project" value="Ensembl"/>
</dbReference>
<reference evidence="8" key="2">
    <citation type="submission" date="2025-09" db="UniProtKB">
        <authorList>
            <consortium name="Ensembl"/>
        </authorList>
    </citation>
    <scope>IDENTIFICATION</scope>
</reference>
<organism evidence="8 9">
    <name type="scientific">Gadus morhua</name>
    <name type="common">Atlantic cod</name>
    <dbReference type="NCBI Taxonomy" id="8049"/>
    <lineage>
        <taxon>Eukaryota</taxon>
        <taxon>Metazoa</taxon>
        <taxon>Chordata</taxon>
        <taxon>Craniata</taxon>
        <taxon>Vertebrata</taxon>
        <taxon>Euteleostomi</taxon>
        <taxon>Actinopterygii</taxon>
        <taxon>Neopterygii</taxon>
        <taxon>Teleostei</taxon>
        <taxon>Neoteleostei</taxon>
        <taxon>Acanthomorphata</taxon>
        <taxon>Zeiogadaria</taxon>
        <taxon>Gadariae</taxon>
        <taxon>Gadiformes</taxon>
        <taxon>Gadoidei</taxon>
        <taxon>Gadidae</taxon>
        <taxon>Gadus</taxon>
    </lineage>
</organism>
<gene>
    <name evidence="8" type="primary">IL17D</name>
    <name evidence="8" type="synonym">il17d</name>
</gene>
<evidence type="ECO:0000256" key="1">
    <source>
        <dbReference type="ARBA" id="ARBA00004613"/>
    </source>
</evidence>
<dbReference type="KEGG" id="gmh:115533326"/>
<dbReference type="InterPro" id="IPR029034">
    <property type="entry name" value="Cystine-knot_cytokine"/>
</dbReference>
<feature type="compositionally biased region" description="Polar residues" evidence="6">
    <location>
        <begin position="220"/>
        <end position="237"/>
    </location>
</feature>
<evidence type="ECO:0000256" key="5">
    <source>
        <dbReference type="ARBA" id="ARBA00022729"/>
    </source>
</evidence>
<dbReference type="Pfam" id="PF06083">
    <property type="entry name" value="IL17"/>
    <property type="match status" value="1"/>
</dbReference>
<dbReference type="AlphaFoldDB" id="A0A8C5B123"/>
<dbReference type="OrthoDB" id="9858224at2759"/>
<feature type="chain" id="PRO_5034178824" evidence="7">
    <location>
        <begin position="29"/>
        <end position="237"/>
    </location>
</feature>
<evidence type="ECO:0000256" key="2">
    <source>
        <dbReference type="ARBA" id="ARBA00007236"/>
    </source>
</evidence>
<dbReference type="Proteomes" id="UP000694546">
    <property type="component" value="Chromosome 20"/>
</dbReference>
<accession>A0A8C5B123</accession>
<proteinExistence type="inferred from homology"/>
<dbReference type="Gene3D" id="2.10.90.10">
    <property type="entry name" value="Cystine-knot cytokines"/>
    <property type="match status" value="1"/>
</dbReference>
<evidence type="ECO:0000313" key="8">
    <source>
        <dbReference type="Ensembl" id="ENSGMOP00000039721.1"/>
    </source>
</evidence>
<protein>
    <submittedName>
        <fullName evidence="8">Interleukin 17d</fullName>
    </submittedName>
</protein>
<keyword evidence="4" id="KW-0964">Secreted</keyword>
<feature type="signal peptide" evidence="7">
    <location>
        <begin position="1"/>
        <end position="28"/>
    </location>
</feature>
<dbReference type="InterPro" id="IPR020440">
    <property type="entry name" value="IL-17_chr"/>
</dbReference>
<keyword evidence="5 7" id="KW-0732">Signal</keyword>
<dbReference type="InterPro" id="IPR010345">
    <property type="entry name" value="IL-17_fam"/>
</dbReference>
<keyword evidence="9" id="KW-1185">Reference proteome</keyword>
<dbReference type="GO" id="GO:0005615">
    <property type="term" value="C:extracellular space"/>
    <property type="evidence" value="ECO:0007669"/>
    <property type="project" value="UniProtKB-KW"/>
</dbReference>
<dbReference type="SUPFAM" id="SSF57501">
    <property type="entry name" value="Cystine-knot cytokines"/>
    <property type="match status" value="1"/>
</dbReference>
<dbReference type="GeneTree" id="ENSGT00940000161739"/>
<dbReference type="GO" id="GO:0005125">
    <property type="term" value="F:cytokine activity"/>
    <property type="evidence" value="ECO:0007669"/>
    <property type="project" value="UniProtKB-KW"/>
</dbReference>
<dbReference type="GO" id="GO:0006954">
    <property type="term" value="P:inflammatory response"/>
    <property type="evidence" value="ECO:0007669"/>
    <property type="project" value="InterPro"/>
</dbReference>
<dbReference type="FunFam" id="2.10.90.10:FF:000044">
    <property type="entry name" value="Interleukin 17D"/>
    <property type="match status" value="1"/>
</dbReference>
<comment type="subcellular location">
    <subcellularLocation>
        <location evidence="1">Secreted</location>
    </subcellularLocation>
</comment>
<dbReference type="Ensembl" id="ENSGMOT00000066771.1">
    <property type="protein sequence ID" value="ENSGMOP00000039721.1"/>
    <property type="gene ID" value="ENSGMOG00000032072.1"/>
</dbReference>
<keyword evidence="3" id="KW-0202">Cytokine</keyword>
<evidence type="ECO:0000256" key="4">
    <source>
        <dbReference type="ARBA" id="ARBA00022525"/>
    </source>
</evidence>
<dbReference type="OMA" id="APSERHN"/>
<evidence type="ECO:0000256" key="6">
    <source>
        <dbReference type="SAM" id="MobiDB-lite"/>
    </source>
</evidence>
<comment type="similarity">
    <text evidence="2">Belongs to the IL-17 family.</text>
</comment>
<sequence length="237" mass="26052">MWWLKRRATLLRLGVLVLLLYLLQVAAADVTRAGRVKKKKPVLVASSRTRRCLDLQEEILEQMLGRLSVGVLQAFHQTLQIAPSERHNLTCPAAGRLLQSDSKTRVPVNLLSLSPWAYRISHDPLRYPRFIPEAYCLCTGCLTGPGGKESVRHRSTPVYTPTVILRRTGACVAGRHSYVESYVSLAVGCTCVPLLAEDREAQSGNQSLDRVAPKHGGETGVTNDNKIVDKTTTGGLV</sequence>
<dbReference type="GeneID" id="115533326"/>
<evidence type="ECO:0000256" key="7">
    <source>
        <dbReference type="SAM" id="SignalP"/>
    </source>
</evidence>
<dbReference type="RefSeq" id="XP_030199650.1">
    <property type="nucleotide sequence ID" value="XM_030343790.1"/>
</dbReference>
<evidence type="ECO:0000256" key="3">
    <source>
        <dbReference type="ARBA" id="ARBA00022514"/>
    </source>
</evidence>
<reference evidence="8" key="1">
    <citation type="submission" date="2025-08" db="UniProtKB">
        <authorList>
            <consortium name="Ensembl"/>
        </authorList>
    </citation>
    <scope>IDENTIFICATION</scope>
</reference>
<feature type="region of interest" description="Disordered" evidence="6">
    <location>
        <begin position="203"/>
        <end position="237"/>
    </location>
</feature>
<dbReference type="PRINTS" id="PR01932">
    <property type="entry name" value="INTRLEUKIN17"/>
</dbReference>
<dbReference type="CTD" id="53342"/>